<dbReference type="VEuPathDB" id="FungiDB:BDEG_22713"/>
<dbReference type="eggNOG" id="KOG0443">
    <property type="taxonomic scope" value="Eukaryota"/>
</dbReference>
<organism evidence="6 7">
    <name type="scientific">Batrachochytrium dendrobatidis (strain JEL423)</name>
    <dbReference type="NCBI Taxonomy" id="403673"/>
    <lineage>
        <taxon>Eukaryota</taxon>
        <taxon>Fungi</taxon>
        <taxon>Fungi incertae sedis</taxon>
        <taxon>Chytridiomycota</taxon>
        <taxon>Chytridiomycota incertae sedis</taxon>
        <taxon>Chytridiomycetes</taxon>
        <taxon>Rhizophydiales</taxon>
        <taxon>Rhizophydiales incertae sedis</taxon>
        <taxon>Batrachochytrium</taxon>
    </lineage>
</organism>
<dbReference type="EMBL" id="DS022302">
    <property type="protein sequence ID" value="OAJ38809.1"/>
    <property type="molecule type" value="Genomic_DNA"/>
</dbReference>
<dbReference type="Proteomes" id="UP000077115">
    <property type="component" value="Unassembled WGS sequence"/>
</dbReference>
<evidence type="ECO:0000256" key="1">
    <source>
        <dbReference type="ARBA" id="ARBA00008418"/>
    </source>
</evidence>
<dbReference type="GO" id="GO:0051693">
    <property type="term" value="P:actin filament capping"/>
    <property type="evidence" value="ECO:0007669"/>
    <property type="project" value="UniProtKB-KW"/>
</dbReference>
<proteinExistence type="inferred from homology"/>
<dbReference type="AlphaFoldDB" id="A0A177WFD5"/>
<reference evidence="6 7" key="1">
    <citation type="submission" date="2006-10" db="EMBL/GenBank/DDBJ databases">
        <title>The Genome Sequence of Batrachochytrium dendrobatidis JEL423.</title>
        <authorList>
            <consortium name="The Broad Institute Genome Sequencing Platform"/>
            <person name="Birren B."/>
            <person name="Lander E."/>
            <person name="Galagan J."/>
            <person name="Cuomo C."/>
            <person name="Devon K."/>
            <person name="Jaffe D."/>
            <person name="Butler J."/>
            <person name="Alvarez P."/>
            <person name="Gnerre S."/>
            <person name="Grabherr M."/>
            <person name="Kleber M."/>
            <person name="Mauceli E."/>
            <person name="Brockman W."/>
            <person name="Young S."/>
            <person name="LaButti K."/>
            <person name="Sykes S."/>
            <person name="DeCaprio D."/>
            <person name="Crawford M."/>
            <person name="Koehrsen M."/>
            <person name="Engels R."/>
            <person name="Montgomery P."/>
            <person name="Pearson M."/>
            <person name="Howarth C."/>
            <person name="Larson L."/>
            <person name="White J."/>
            <person name="O'Leary S."/>
            <person name="Kodira C."/>
            <person name="Zeng Q."/>
            <person name="Yandava C."/>
            <person name="Alvarado L."/>
            <person name="Longcore J."/>
            <person name="James T."/>
        </authorList>
    </citation>
    <scope>NUCLEOTIDE SEQUENCE [LARGE SCALE GENOMIC DNA]</scope>
    <source>
        <strain evidence="6 7">JEL423</strain>
    </source>
</reference>
<sequence>MARLNKSAQLNLSDTNIAGLGTELEKQVRLNAARTEEAWKGVGQTPGTKIWRIEKFHIAAWPESSYGSFYSGDSYIVLHTYKKPDTPALFHNVHFWLGLQTTQDEAGTAAYKTVELDDFLHGTPVQFREVQGSETPLFCSYFKHVHVMEGGVESGFNHVKPTEYVPRLLQIKGNKNNISIHEVPRTFKSMNSGDIFIADAGLKIYQWNGSSANGHEKSRAMEFARALAGERKTAKVEVFDEGDHDAEPFWTTIGGKGPISSAQDSTTDSAVSREDRKLFRVSDSTGPLRTTLVSTAVIKMDMFKPDDIFIFDAVSQIFTWIGTKASKEEKRMGLQIALEYLASTGRSLTLPISRVVEGGEGQTFKSMLDQ</sequence>
<dbReference type="OrthoDB" id="6375767at2759"/>
<dbReference type="PANTHER" id="PTHR11977:SF130">
    <property type="entry name" value="SEVERIN"/>
    <property type="match status" value="1"/>
</dbReference>
<evidence type="ECO:0000256" key="4">
    <source>
        <dbReference type="ARBA" id="ARBA00023203"/>
    </source>
</evidence>
<evidence type="ECO:0000256" key="3">
    <source>
        <dbReference type="ARBA" id="ARBA00022737"/>
    </source>
</evidence>
<evidence type="ECO:0000313" key="7">
    <source>
        <dbReference type="Proteomes" id="UP000077115"/>
    </source>
</evidence>
<feature type="domain" description="Gelsolin-like" evidence="5">
    <location>
        <begin position="62"/>
        <end position="138"/>
    </location>
</feature>
<feature type="domain" description="Gelsolin-like" evidence="5">
    <location>
        <begin position="182"/>
        <end position="240"/>
    </location>
</feature>
<dbReference type="STRING" id="403673.A0A177WFD5"/>
<keyword evidence="3" id="KW-0677">Repeat</keyword>
<dbReference type="Pfam" id="PF00626">
    <property type="entry name" value="Gelsolin"/>
    <property type="match status" value="3"/>
</dbReference>
<evidence type="ECO:0000259" key="5">
    <source>
        <dbReference type="Pfam" id="PF00626"/>
    </source>
</evidence>
<dbReference type="InterPro" id="IPR007122">
    <property type="entry name" value="Villin/Gelsolin"/>
</dbReference>
<accession>A0A177WFD5</accession>
<dbReference type="GO" id="GO:0051015">
    <property type="term" value="F:actin filament binding"/>
    <property type="evidence" value="ECO:0007669"/>
    <property type="project" value="InterPro"/>
</dbReference>
<keyword evidence="2" id="KW-0117">Actin capping</keyword>
<evidence type="ECO:0000313" key="6">
    <source>
        <dbReference type="EMBL" id="OAJ38809.1"/>
    </source>
</evidence>
<gene>
    <name evidence="6" type="ORF">BDEG_22713</name>
</gene>
<keyword evidence="4" id="KW-0009">Actin-binding</keyword>
<dbReference type="Gene3D" id="3.40.20.10">
    <property type="entry name" value="Severin"/>
    <property type="match status" value="3"/>
</dbReference>
<reference evidence="6 7" key="2">
    <citation type="submission" date="2016-05" db="EMBL/GenBank/DDBJ databases">
        <title>Lineage-specific infection strategies underlie the spectrum of fungal disease in amphibians.</title>
        <authorList>
            <person name="Cuomo C.A."/>
            <person name="Farrer R.A."/>
            <person name="James T."/>
            <person name="Longcore J."/>
            <person name="Birren B."/>
        </authorList>
    </citation>
    <scope>NUCLEOTIDE SEQUENCE [LARGE SCALE GENOMIC DNA]</scope>
    <source>
        <strain evidence="6 7">JEL423</strain>
    </source>
</reference>
<dbReference type="CDD" id="cd11289">
    <property type="entry name" value="gelsolin_S2_like"/>
    <property type="match status" value="1"/>
</dbReference>
<dbReference type="SUPFAM" id="SSF55753">
    <property type="entry name" value="Actin depolymerizing proteins"/>
    <property type="match status" value="3"/>
</dbReference>
<protein>
    <recommendedName>
        <fullName evidence="5">Gelsolin-like domain-containing protein</fullName>
    </recommendedName>
</protein>
<feature type="domain" description="Gelsolin-like" evidence="5">
    <location>
        <begin position="293"/>
        <end position="364"/>
    </location>
</feature>
<dbReference type="FunFam" id="3.40.20.10:FF:000043">
    <property type="entry name" value="macrophage-capping protein-like isoform X2"/>
    <property type="match status" value="1"/>
</dbReference>
<dbReference type="InterPro" id="IPR029006">
    <property type="entry name" value="ADF-H/Gelsolin-like_dom_sf"/>
</dbReference>
<dbReference type="GO" id="GO:0005737">
    <property type="term" value="C:cytoplasm"/>
    <property type="evidence" value="ECO:0007669"/>
    <property type="project" value="TreeGrafter"/>
</dbReference>
<dbReference type="InterPro" id="IPR007123">
    <property type="entry name" value="Gelsolin-like_dom"/>
</dbReference>
<name>A0A177WFD5_BATDL</name>
<dbReference type="PRINTS" id="PR00597">
    <property type="entry name" value="GELSOLIN"/>
</dbReference>
<dbReference type="GO" id="GO:0015629">
    <property type="term" value="C:actin cytoskeleton"/>
    <property type="evidence" value="ECO:0007669"/>
    <property type="project" value="TreeGrafter"/>
</dbReference>
<dbReference type="CDD" id="cd11290">
    <property type="entry name" value="gelsolin_S1_like"/>
    <property type="match status" value="1"/>
</dbReference>
<comment type="similarity">
    <text evidence="1">Belongs to the villin/gelsolin family.</text>
</comment>
<dbReference type="GO" id="GO:0008154">
    <property type="term" value="P:actin polymerization or depolymerization"/>
    <property type="evidence" value="ECO:0007669"/>
    <property type="project" value="TreeGrafter"/>
</dbReference>
<evidence type="ECO:0000256" key="2">
    <source>
        <dbReference type="ARBA" id="ARBA00022467"/>
    </source>
</evidence>
<dbReference type="CDD" id="cd11292">
    <property type="entry name" value="gelsolin_S3_like"/>
    <property type="match status" value="1"/>
</dbReference>
<dbReference type="PANTHER" id="PTHR11977">
    <property type="entry name" value="VILLIN"/>
    <property type="match status" value="1"/>
</dbReference>
<dbReference type="SMART" id="SM00262">
    <property type="entry name" value="GEL"/>
    <property type="match status" value="3"/>
</dbReference>